<dbReference type="InterPro" id="IPR038765">
    <property type="entry name" value="Papain-like_cys_pep_sf"/>
</dbReference>
<evidence type="ECO:0000313" key="6">
    <source>
        <dbReference type="Proteomes" id="UP001295740"/>
    </source>
</evidence>
<dbReference type="Proteomes" id="UP001295740">
    <property type="component" value="Unassembled WGS sequence"/>
</dbReference>
<feature type="region of interest" description="Disordered" evidence="3">
    <location>
        <begin position="630"/>
        <end position="784"/>
    </location>
</feature>
<keyword evidence="6" id="KW-1185">Reference proteome</keyword>
<dbReference type="Pfam" id="PF00648">
    <property type="entry name" value="Peptidase_C2"/>
    <property type="match status" value="2"/>
</dbReference>
<dbReference type="GO" id="GO:0004198">
    <property type="term" value="F:calcium-dependent cysteine-type endopeptidase activity"/>
    <property type="evidence" value="ECO:0007669"/>
    <property type="project" value="InterPro"/>
</dbReference>
<feature type="region of interest" description="Disordered" evidence="3">
    <location>
        <begin position="1"/>
        <end position="27"/>
    </location>
</feature>
<dbReference type="Gene3D" id="3.90.70.10">
    <property type="entry name" value="Cysteine proteinases"/>
    <property type="match status" value="1"/>
</dbReference>
<dbReference type="SMART" id="SM00230">
    <property type="entry name" value="CysPc"/>
    <property type="match status" value="1"/>
</dbReference>
<name>A0AAI8VJF7_9PEZI</name>
<feature type="compositionally biased region" description="Basic and acidic residues" evidence="3">
    <location>
        <begin position="718"/>
        <end position="734"/>
    </location>
</feature>
<sequence>MSLFGDPPSAILLSAPPPNKPSKKSPQGTLVDFWSKFTSKHPGKVTSIFPRSLYATVVVPGRQQGLKSARNAAESYEAAAKECRTRVNRIVLECRRTNERFTDPDFDIEHDEYNNCLNGLVQSYPPTASANAAGPPNVSSYDLKTSLQTLVQSQMLGADGRVPIDVGALGRFVGQDGGVVDEGEGGSGSRYDPGSVHRVDWIFPSPQFTVGGFSSMATIAHRKDLMEKVCVKYDEDCQECGVYGFVFQRDGGWVPVVVDDNLYLKEQDFDYYGDIYDPTGKKARKHRRDMQTGADALYFARCDDQNETWLPILEKAYAKVHGDYAAINGGWPGEAVEDMTGGVTTTIASNRVLSKHRLWKELSNKDGEFVFALAAMGTGWDNTRSGLALGHAYSILDAREEPTEDLLEKKRLVKIRNPWGERAWNGLGEWNGPWSDGSREWTSYWLKKMGHTFGDDGVFWMEYGDMLETFMFLHRTRLFDERWTVVQQWTSTNVSWLTGYLQTKFVIEVKKAGVVVIVLTQLDDRYFQGLEGQYWFELHFLLREIGSPTGEHVCRVRPVHSWENRSVSCEVELEPGNYEVLPKIAATRNENKSPVEEVVKEYADRNPQKLRQVGMQYDLAHAKGGVVDEDEALEKEEKKDKLRAKQKKAMGQAASAMEKAAEAMKEMSGGDKKGSTDVKSDEEKKSGADSDKQSVEKQTTSAETKGAEKPSEAQATTESRDPSDEATRQTEAPKEANALVEPQPQPEEVKVEGPAVDVQEESEESDSEDSSGDEDDAEGPTSPWNAVCVLGLRVYARDPDVSIKLVKPTEKDENTSLMTEGQPAGATM</sequence>
<feature type="active site" evidence="1">
    <location>
        <position position="391"/>
    </location>
</feature>
<dbReference type="EMBL" id="CAUWAG010000007">
    <property type="protein sequence ID" value="CAJ2505545.1"/>
    <property type="molecule type" value="Genomic_DNA"/>
</dbReference>
<dbReference type="GO" id="GO:0006508">
    <property type="term" value="P:proteolysis"/>
    <property type="evidence" value="ECO:0007669"/>
    <property type="project" value="InterPro"/>
</dbReference>
<dbReference type="AlphaFoldDB" id="A0AAI8VJF7"/>
<accession>A0AAI8VJF7</accession>
<evidence type="ECO:0000256" key="2">
    <source>
        <dbReference type="PROSITE-ProRule" id="PRU00239"/>
    </source>
</evidence>
<dbReference type="InterPro" id="IPR001300">
    <property type="entry name" value="Peptidase_C2_calpain_cat"/>
</dbReference>
<protein>
    <submittedName>
        <fullName evidence="5">Uu.00g129390.m01.CDS01</fullName>
    </submittedName>
</protein>
<gene>
    <name evidence="5" type="ORF">KHLLAP_LOCUS6013</name>
</gene>
<evidence type="ECO:0000259" key="4">
    <source>
        <dbReference type="PROSITE" id="PS50203"/>
    </source>
</evidence>
<comment type="caution">
    <text evidence="2">Lacks conserved residue(s) required for the propagation of feature annotation.</text>
</comment>
<dbReference type="InterPro" id="IPR022684">
    <property type="entry name" value="Calpain_cysteine_protease"/>
</dbReference>
<feature type="compositionally biased region" description="Acidic residues" evidence="3">
    <location>
        <begin position="758"/>
        <end position="778"/>
    </location>
</feature>
<dbReference type="PANTHER" id="PTHR10183">
    <property type="entry name" value="CALPAIN"/>
    <property type="match status" value="1"/>
</dbReference>
<feature type="active site" evidence="1">
    <location>
        <position position="417"/>
    </location>
</feature>
<proteinExistence type="predicted"/>
<evidence type="ECO:0000313" key="5">
    <source>
        <dbReference type="EMBL" id="CAJ2505545.1"/>
    </source>
</evidence>
<dbReference type="PANTHER" id="PTHR10183:SF425">
    <property type="entry name" value="CALPAIN-5"/>
    <property type="match status" value="1"/>
</dbReference>
<feature type="domain" description="Calpain catalytic" evidence="4">
    <location>
        <begin position="213"/>
        <end position="479"/>
    </location>
</feature>
<dbReference type="PROSITE" id="PS50203">
    <property type="entry name" value="CALPAIN_CAT"/>
    <property type="match status" value="1"/>
</dbReference>
<evidence type="ECO:0000256" key="1">
    <source>
        <dbReference type="PIRSR" id="PIRSR622684-1"/>
    </source>
</evidence>
<reference evidence="5" key="1">
    <citation type="submission" date="2023-10" db="EMBL/GenBank/DDBJ databases">
        <authorList>
            <person name="Hackl T."/>
        </authorList>
    </citation>
    <scope>NUCLEOTIDE SEQUENCE</scope>
</reference>
<feature type="compositionally biased region" description="Basic and acidic residues" evidence="3">
    <location>
        <begin position="659"/>
        <end position="695"/>
    </location>
</feature>
<organism evidence="5 6">
    <name type="scientific">Anthostomella pinea</name>
    <dbReference type="NCBI Taxonomy" id="933095"/>
    <lineage>
        <taxon>Eukaryota</taxon>
        <taxon>Fungi</taxon>
        <taxon>Dikarya</taxon>
        <taxon>Ascomycota</taxon>
        <taxon>Pezizomycotina</taxon>
        <taxon>Sordariomycetes</taxon>
        <taxon>Xylariomycetidae</taxon>
        <taxon>Xylariales</taxon>
        <taxon>Xylariaceae</taxon>
        <taxon>Anthostomella</taxon>
    </lineage>
</organism>
<comment type="caution">
    <text evidence="5">The sequence shown here is derived from an EMBL/GenBank/DDBJ whole genome shotgun (WGS) entry which is preliminary data.</text>
</comment>
<dbReference type="SUPFAM" id="SSF54001">
    <property type="entry name" value="Cysteine proteinases"/>
    <property type="match status" value="1"/>
</dbReference>
<evidence type="ECO:0000256" key="3">
    <source>
        <dbReference type="SAM" id="MobiDB-lite"/>
    </source>
</evidence>
<feature type="region of interest" description="Disordered" evidence="3">
    <location>
        <begin position="807"/>
        <end position="828"/>
    </location>
</feature>